<name>A0A6G8AUP6_9ENTE</name>
<organism evidence="4 5">
    <name type="scientific">Vagococcus hydrophili</name>
    <dbReference type="NCBI Taxonomy" id="2714947"/>
    <lineage>
        <taxon>Bacteria</taxon>
        <taxon>Bacillati</taxon>
        <taxon>Bacillota</taxon>
        <taxon>Bacilli</taxon>
        <taxon>Lactobacillales</taxon>
        <taxon>Enterococcaceae</taxon>
        <taxon>Vagococcus</taxon>
    </lineage>
</organism>
<dbReference type="Gene3D" id="1.10.1760.20">
    <property type="match status" value="1"/>
</dbReference>
<dbReference type="RefSeq" id="WP_166034943.1">
    <property type="nucleotide sequence ID" value="NZ_CP049887.1"/>
</dbReference>
<proteinExistence type="inferred from homology"/>
<keyword evidence="2" id="KW-0813">Transport</keyword>
<keyword evidence="3" id="KW-1133">Transmembrane helix</keyword>
<dbReference type="Pfam" id="PF02632">
    <property type="entry name" value="BioY"/>
    <property type="match status" value="1"/>
</dbReference>
<dbReference type="Proteomes" id="UP000501747">
    <property type="component" value="Chromosome"/>
</dbReference>
<feature type="transmembrane region" description="Helical" evidence="3">
    <location>
        <begin position="112"/>
        <end position="135"/>
    </location>
</feature>
<dbReference type="KEGG" id="vhy:G7082_09970"/>
<sequence length="178" mass="19096">MNTFKTAQISRIGLFTALTIVMSQISIPMPYGVPMTMQTFIIPLIALLLGKKEGTLVAIIYIILGMVGLPVFAGFTGGLGIVLGPTGGFILSFPIMAFCAGMASQKTSKVSIILWLATGFVLNFAIGMVYFSMMTSNSLEVAFTACVLPFIPTSIIKIGLIIVLEKKLRSLVLKRLPN</sequence>
<accession>A0A6G8AUP6</accession>
<reference evidence="4 5" key="1">
    <citation type="submission" date="2020-03" db="EMBL/GenBank/DDBJ databases">
        <title>Vagococcus sp. nov., isolated from beetles.</title>
        <authorList>
            <person name="Hyun D.-W."/>
            <person name="Bae J.-W."/>
        </authorList>
    </citation>
    <scope>NUCLEOTIDE SEQUENCE [LARGE SCALE GENOMIC DNA]</scope>
    <source>
        <strain evidence="4 5">HDW17B</strain>
    </source>
</reference>
<dbReference type="GO" id="GO:0005886">
    <property type="term" value="C:plasma membrane"/>
    <property type="evidence" value="ECO:0007669"/>
    <property type="project" value="UniProtKB-SubCell"/>
</dbReference>
<feature type="transmembrane region" description="Helical" evidence="3">
    <location>
        <begin position="81"/>
        <end position="100"/>
    </location>
</feature>
<dbReference type="PIRSF" id="PIRSF016661">
    <property type="entry name" value="BioY"/>
    <property type="match status" value="1"/>
</dbReference>
<dbReference type="InterPro" id="IPR003784">
    <property type="entry name" value="BioY"/>
</dbReference>
<feature type="transmembrane region" description="Helical" evidence="3">
    <location>
        <begin position="56"/>
        <end position="75"/>
    </location>
</feature>
<keyword evidence="2" id="KW-1003">Cell membrane</keyword>
<keyword evidence="2 3" id="KW-0472">Membrane</keyword>
<dbReference type="GO" id="GO:0015225">
    <property type="term" value="F:biotin transmembrane transporter activity"/>
    <property type="evidence" value="ECO:0007669"/>
    <property type="project" value="UniProtKB-UniRule"/>
</dbReference>
<feature type="transmembrane region" description="Helical" evidence="3">
    <location>
        <begin position="33"/>
        <end position="49"/>
    </location>
</feature>
<evidence type="ECO:0000256" key="1">
    <source>
        <dbReference type="ARBA" id="ARBA00010692"/>
    </source>
</evidence>
<evidence type="ECO:0000313" key="4">
    <source>
        <dbReference type="EMBL" id="QIL48811.1"/>
    </source>
</evidence>
<evidence type="ECO:0000256" key="3">
    <source>
        <dbReference type="SAM" id="Phobius"/>
    </source>
</evidence>
<gene>
    <name evidence="4" type="ORF">G7082_09970</name>
</gene>
<protein>
    <recommendedName>
        <fullName evidence="2">Biotin transporter</fullName>
    </recommendedName>
</protein>
<dbReference type="PANTHER" id="PTHR34295:SF1">
    <property type="entry name" value="BIOTIN TRANSPORTER BIOY"/>
    <property type="match status" value="1"/>
</dbReference>
<keyword evidence="3" id="KW-0812">Transmembrane</keyword>
<dbReference type="PANTHER" id="PTHR34295">
    <property type="entry name" value="BIOTIN TRANSPORTER BIOY"/>
    <property type="match status" value="1"/>
</dbReference>
<feature type="transmembrane region" description="Helical" evidence="3">
    <location>
        <begin position="12"/>
        <end position="27"/>
    </location>
</feature>
<comment type="subcellular location">
    <subcellularLocation>
        <location evidence="2">Cell membrane</location>
        <topology evidence="2">Multi-pass membrane protein</topology>
    </subcellularLocation>
</comment>
<comment type="similarity">
    <text evidence="1 2">Belongs to the BioY family.</text>
</comment>
<evidence type="ECO:0000313" key="5">
    <source>
        <dbReference type="Proteomes" id="UP000501747"/>
    </source>
</evidence>
<dbReference type="EMBL" id="CP049887">
    <property type="protein sequence ID" value="QIL48811.1"/>
    <property type="molecule type" value="Genomic_DNA"/>
</dbReference>
<feature type="transmembrane region" description="Helical" evidence="3">
    <location>
        <begin position="141"/>
        <end position="164"/>
    </location>
</feature>
<keyword evidence="5" id="KW-1185">Reference proteome</keyword>
<dbReference type="AlphaFoldDB" id="A0A6G8AUP6"/>
<evidence type="ECO:0000256" key="2">
    <source>
        <dbReference type="PIRNR" id="PIRNR016661"/>
    </source>
</evidence>